<dbReference type="Proteomes" id="UP001302745">
    <property type="component" value="Unassembled WGS sequence"/>
</dbReference>
<name>A0AAN6VEC2_9PEZI</name>
<keyword evidence="4" id="KW-1185">Reference proteome</keyword>
<protein>
    <submittedName>
        <fullName evidence="3">Acyl-CoA N-acyltransferase</fullName>
    </submittedName>
</protein>
<organism evidence="3 4">
    <name type="scientific">Chaetomidium leptoderma</name>
    <dbReference type="NCBI Taxonomy" id="669021"/>
    <lineage>
        <taxon>Eukaryota</taxon>
        <taxon>Fungi</taxon>
        <taxon>Dikarya</taxon>
        <taxon>Ascomycota</taxon>
        <taxon>Pezizomycotina</taxon>
        <taxon>Sordariomycetes</taxon>
        <taxon>Sordariomycetidae</taxon>
        <taxon>Sordariales</taxon>
        <taxon>Chaetomiaceae</taxon>
        <taxon>Chaetomidium</taxon>
    </lineage>
</organism>
<feature type="compositionally biased region" description="Pro residues" evidence="1">
    <location>
        <begin position="20"/>
        <end position="30"/>
    </location>
</feature>
<sequence>MSTHNKQNEQNRTILGSHAPPGPAIFPPRNPLAGQTTALIPLQPAHAPALYRHLGGEENLWRWTYMPSEGYPTFPAFEAAVAAWSESRDPAYYVTEAKAEAAGLVAYMAVAPAFRRLEIGHVILGGPLTRSRQATEAFYLLLRHAFDELGYTRVEWKTNRLNEASRRAARRLGFLSEGVFRKHMIVKGMFRDTAWFGMTDDEWPTVKRGLRTWLDDSNFDEDGRQRRALGSCRDHVLDRQQHDVAPRPARGADGVV</sequence>
<feature type="domain" description="N-acetyltransferase" evidence="2">
    <location>
        <begin position="49"/>
        <end position="192"/>
    </location>
</feature>
<dbReference type="GO" id="GO:0008999">
    <property type="term" value="F:protein-N-terminal-alanine acetyltransferase activity"/>
    <property type="evidence" value="ECO:0007669"/>
    <property type="project" value="TreeGrafter"/>
</dbReference>
<evidence type="ECO:0000256" key="1">
    <source>
        <dbReference type="SAM" id="MobiDB-lite"/>
    </source>
</evidence>
<dbReference type="AlphaFoldDB" id="A0AAN6VEC2"/>
<comment type="caution">
    <text evidence="3">The sequence shown here is derived from an EMBL/GenBank/DDBJ whole genome shotgun (WGS) entry which is preliminary data.</text>
</comment>
<reference evidence="3" key="1">
    <citation type="journal article" date="2023" name="Mol. Phylogenet. Evol.">
        <title>Genome-scale phylogeny and comparative genomics of the fungal order Sordariales.</title>
        <authorList>
            <person name="Hensen N."/>
            <person name="Bonometti L."/>
            <person name="Westerberg I."/>
            <person name="Brannstrom I.O."/>
            <person name="Guillou S."/>
            <person name="Cros-Aarteil S."/>
            <person name="Calhoun S."/>
            <person name="Haridas S."/>
            <person name="Kuo A."/>
            <person name="Mondo S."/>
            <person name="Pangilinan J."/>
            <person name="Riley R."/>
            <person name="LaButti K."/>
            <person name="Andreopoulos B."/>
            <person name="Lipzen A."/>
            <person name="Chen C."/>
            <person name="Yan M."/>
            <person name="Daum C."/>
            <person name="Ng V."/>
            <person name="Clum A."/>
            <person name="Steindorff A."/>
            <person name="Ohm R.A."/>
            <person name="Martin F."/>
            <person name="Silar P."/>
            <person name="Natvig D.O."/>
            <person name="Lalanne C."/>
            <person name="Gautier V."/>
            <person name="Ament-Velasquez S.L."/>
            <person name="Kruys A."/>
            <person name="Hutchinson M.I."/>
            <person name="Powell A.J."/>
            <person name="Barry K."/>
            <person name="Miller A.N."/>
            <person name="Grigoriev I.V."/>
            <person name="Debuchy R."/>
            <person name="Gladieux P."/>
            <person name="Hiltunen Thoren M."/>
            <person name="Johannesson H."/>
        </authorList>
    </citation>
    <scope>NUCLEOTIDE SEQUENCE</scope>
    <source>
        <strain evidence="3">CBS 538.74</strain>
    </source>
</reference>
<dbReference type="InterPro" id="IPR051908">
    <property type="entry name" value="Ribosomal_N-acetyltransferase"/>
</dbReference>
<dbReference type="EMBL" id="MU857112">
    <property type="protein sequence ID" value="KAK4149923.1"/>
    <property type="molecule type" value="Genomic_DNA"/>
</dbReference>
<dbReference type="SUPFAM" id="SSF55729">
    <property type="entry name" value="Acyl-CoA N-acyltransferases (Nat)"/>
    <property type="match status" value="1"/>
</dbReference>
<accession>A0AAN6VEC2</accession>
<dbReference type="Pfam" id="PF13302">
    <property type="entry name" value="Acetyltransf_3"/>
    <property type="match status" value="1"/>
</dbReference>
<feature type="region of interest" description="Disordered" evidence="1">
    <location>
        <begin position="1"/>
        <end position="30"/>
    </location>
</feature>
<dbReference type="InterPro" id="IPR000182">
    <property type="entry name" value="GNAT_dom"/>
</dbReference>
<evidence type="ECO:0000313" key="3">
    <source>
        <dbReference type="EMBL" id="KAK4149923.1"/>
    </source>
</evidence>
<gene>
    <name evidence="3" type="ORF">C8A00DRAFT_18459</name>
</gene>
<dbReference type="PANTHER" id="PTHR43441">
    <property type="entry name" value="RIBOSOMAL-PROTEIN-SERINE ACETYLTRANSFERASE"/>
    <property type="match status" value="1"/>
</dbReference>
<dbReference type="GO" id="GO:1990189">
    <property type="term" value="F:protein N-terminal-serine acetyltransferase activity"/>
    <property type="evidence" value="ECO:0007669"/>
    <property type="project" value="TreeGrafter"/>
</dbReference>
<feature type="compositionally biased region" description="Polar residues" evidence="1">
    <location>
        <begin position="1"/>
        <end position="14"/>
    </location>
</feature>
<evidence type="ECO:0000313" key="4">
    <source>
        <dbReference type="Proteomes" id="UP001302745"/>
    </source>
</evidence>
<dbReference type="PROSITE" id="PS51186">
    <property type="entry name" value="GNAT"/>
    <property type="match status" value="1"/>
</dbReference>
<dbReference type="Gene3D" id="3.40.630.30">
    <property type="match status" value="1"/>
</dbReference>
<evidence type="ECO:0000259" key="2">
    <source>
        <dbReference type="PROSITE" id="PS51186"/>
    </source>
</evidence>
<proteinExistence type="predicted"/>
<dbReference type="InterPro" id="IPR016181">
    <property type="entry name" value="Acyl_CoA_acyltransferase"/>
</dbReference>
<reference evidence="3" key="2">
    <citation type="submission" date="2023-05" db="EMBL/GenBank/DDBJ databases">
        <authorList>
            <consortium name="Lawrence Berkeley National Laboratory"/>
            <person name="Steindorff A."/>
            <person name="Hensen N."/>
            <person name="Bonometti L."/>
            <person name="Westerberg I."/>
            <person name="Brannstrom I.O."/>
            <person name="Guillou S."/>
            <person name="Cros-Aarteil S."/>
            <person name="Calhoun S."/>
            <person name="Haridas S."/>
            <person name="Kuo A."/>
            <person name="Mondo S."/>
            <person name="Pangilinan J."/>
            <person name="Riley R."/>
            <person name="Labutti K."/>
            <person name="Andreopoulos B."/>
            <person name="Lipzen A."/>
            <person name="Chen C."/>
            <person name="Yanf M."/>
            <person name="Daum C."/>
            <person name="Ng V."/>
            <person name="Clum A."/>
            <person name="Ohm R."/>
            <person name="Martin F."/>
            <person name="Silar P."/>
            <person name="Natvig D."/>
            <person name="Lalanne C."/>
            <person name="Gautier V."/>
            <person name="Ament-Velasquez S.L."/>
            <person name="Kruys A."/>
            <person name="Hutchinson M.I."/>
            <person name="Powell A.J."/>
            <person name="Barry K."/>
            <person name="Miller A.N."/>
            <person name="Grigoriev I.V."/>
            <person name="Debuchy R."/>
            <person name="Gladieux P."/>
            <person name="Thoren M.H."/>
            <person name="Johannesson H."/>
        </authorList>
    </citation>
    <scope>NUCLEOTIDE SEQUENCE</scope>
    <source>
        <strain evidence="3">CBS 538.74</strain>
    </source>
</reference>
<dbReference type="PANTHER" id="PTHR43441:SF2">
    <property type="entry name" value="FAMILY ACETYLTRANSFERASE, PUTATIVE (AFU_ORTHOLOGUE AFUA_7G00850)-RELATED"/>
    <property type="match status" value="1"/>
</dbReference>